<protein>
    <recommendedName>
        <fullName evidence="3">Thiamine phosphate synthase/TenI domain-containing protein</fullName>
    </recommendedName>
</protein>
<name>A0A133QA53_9BACT</name>
<evidence type="ECO:0008006" key="3">
    <source>
        <dbReference type="Google" id="ProtNLM"/>
    </source>
</evidence>
<dbReference type="PATRIC" id="fig|28128.5.peg.1181"/>
<comment type="caution">
    <text evidence="1">The sequence shown here is derived from an EMBL/GenBank/DDBJ whole genome shotgun (WGS) entry which is preliminary data.</text>
</comment>
<dbReference type="STRING" id="28128.HMPREF3226_01161"/>
<reference evidence="2" key="1">
    <citation type="submission" date="2016-01" db="EMBL/GenBank/DDBJ databases">
        <authorList>
            <person name="Mitreva M."/>
            <person name="Pepin K.H."/>
            <person name="Mihindukulasuriya K.A."/>
            <person name="Fulton R."/>
            <person name="Fronick C."/>
            <person name="O'Laughlin M."/>
            <person name="Miner T."/>
            <person name="Herter B."/>
            <person name="Rosa B.A."/>
            <person name="Cordes M."/>
            <person name="Tomlinson C."/>
            <person name="Wollam A."/>
            <person name="Palsikar V.B."/>
            <person name="Mardis E.R."/>
            <person name="Wilson R.K."/>
        </authorList>
    </citation>
    <scope>NUCLEOTIDE SEQUENCE [LARGE SCALE GENOMIC DNA]</scope>
    <source>
        <strain evidence="2">MJR7716</strain>
    </source>
</reference>
<evidence type="ECO:0000313" key="1">
    <source>
        <dbReference type="EMBL" id="KXA39757.1"/>
    </source>
</evidence>
<dbReference type="InterPro" id="IPR036206">
    <property type="entry name" value="ThiamineP_synth_sf"/>
</dbReference>
<dbReference type="SUPFAM" id="SSF51391">
    <property type="entry name" value="Thiamin phosphate synthase"/>
    <property type="match status" value="1"/>
</dbReference>
<dbReference type="Gene3D" id="3.20.20.70">
    <property type="entry name" value="Aldolase class I"/>
    <property type="match status" value="1"/>
</dbReference>
<dbReference type="OrthoDB" id="194683at2"/>
<proteinExistence type="predicted"/>
<gene>
    <name evidence="1" type="ORF">HMPREF3226_01161</name>
</gene>
<dbReference type="eggNOG" id="COG0352">
    <property type="taxonomic scope" value="Bacteria"/>
</dbReference>
<dbReference type="EMBL" id="LRQG01000088">
    <property type="protein sequence ID" value="KXA39757.1"/>
    <property type="molecule type" value="Genomic_DNA"/>
</dbReference>
<sequence>MKLVIMTKSTFFVEEDKILTALFEEGMDNLHISKRDHSPQYVERLLSLIPTEYHRFISIHHNFYLNEKYSLAGIHYDADEMIHEMVNNRGKISKTCTDIMKLKYMKKQYRYIFLKNLNDSIEFPNEKRTISTSELFELKKQGLLGRHIYAMGGIVLDDIPKLKDFGFEGVVICGDLWKHFDIHCDKDFHNVITHFKKLQQAVQ</sequence>
<dbReference type="Proteomes" id="UP000070533">
    <property type="component" value="Unassembled WGS sequence"/>
</dbReference>
<accession>A0A133QA53</accession>
<organism evidence="1 2">
    <name type="scientific">Prevotella corporis</name>
    <dbReference type="NCBI Taxonomy" id="28128"/>
    <lineage>
        <taxon>Bacteria</taxon>
        <taxon>Pseudomonadati</taxon>
        <taxon>Bacteroidota</taxon>
        <taxon>Bacteroidia</taxon>
        <taxon>Bacteroidales</taxon>
        <taxon>Prevotellaceae</taxon>
        <taxon>Prevotella</taxon>
    </lineage>
</organism>
<dbReference type="AlphaFoldDB" id="A0A133QA53"/>
<evidence type="ECO:0000313" key="2">
    <source>
        <dbReference type="Proteomes" id="UP000070533"/>
    </source>
</evidence>
<dbReference type="InterPro" id="IPR013785">
    <property type="entry name" value="Aldolase_TIM"/>
</dbReference>
<keyword evidence="2" id="KW-1185">Reference proteome</keyword>
<dbReference type="RefSeq" id="WP_060940558.1">
    <property type="nucleotide sequence ID" value="NZ_KQ957242.1"/>
</dbReference>